<feature type="domain" description="Carrier" evidence="10">
    <location>
        <begin position="1"/>
        <end position="75"/>
    </location>
</feature>
<comment type="caution">
    <text evidence="11">The sequence shown here is derived from an EMBL/GenBank/DDBJ whole genome shotgun (WGS) entry which is preliminary data.</text>
</comment>
<evidence type="ECO:0000256" key="2">
    <source>
        <dbReference type="ARBA" id="ARBA00022516"/>
    </source>
</evidence>
<evidence type="ECO:0000256" key="1">
    <source>
        <dbReference type="ARBA" id="ARBA00022450"/>
    </source>
</evidence>
<dbReference type="NCBIfam" id="NF002150">
    <property type="entry name" value="PRK00982.1-4"/>
    <property type="match status" value="1"/>
</dbReference>
<comment type="similarity">
    <text evidence="7">Belongs to the acyl carrier protein (ACP) family.</text>
</comment>
<keyword evidence="7" id="KW-0963">Cytoplasm</keyword>
<dbReference type="NCBIfam" id="NF002151">
    <property type="entry name" value="PRK00982.1-5"/>
    <property type="match status" value="1"/>
</dbReference>
<keyword evidence="4 7" id="KW-0276">Fatty acid metabolism</keyword>
<dbReference type="InterPro" id="IPR003231">
    <property type="entry name" value="ACP"/>
</dbReference>
<dbReference type="Pfam" id="PF00550">
    <property type="entry name" value="PP-binding"/>
    <property type="match status" value="1"/>
</dbReference>
<evidence type="ECO:0000256" key="6">
    <source>
        <dbReference type="ARBA" id="ARBA00023160"/>
    </source>
</evidence>
<dbReference type="PANTHER" id="PTHR20863">
    <property type="entry name" value="ACYL CARRIER PROTEIN"/>
    <property type="match status" value="1"/>
</dbReference>
<accession>A0ABS4KA63</accession>
<dbReference type="Proteomes" id="UP001519306">
    <property type="component" value="Unassembled WGS sequence"/>
</dbReference>
<comment type="PTM">
    <text evidence="9">4'-phosphopantetheine is transferred from CoA to a specific serine of apo-ACP by acpS.</text>
</comment>
<dbReference type="EMBL" id="JAGGLJ010000002">
    <property type="protein sequence ID" value="MBP2024671.1"/>
    <property type="molecule type" value="Genomic_DNA"/>
</dbReference>
<keyword evidence="6 7" id="KW-0275">Fatty acid biosynthesis</keyword>
<evidence type="ECO:0000256" key="8">
    <source>
        <dbReference type="NCBIfam" id="TIGR00517"/>
    </source>
</evidence>
<dbReference type="RefSeq" id="WP_210059981.1">
    <property type="nucleotide sequence ID" value="NZ_JAGGLJ010000002.1"/>
</dbReference>
<gene>
    <name evidence="7" type="primary">acpP</name>
    <name evidence="11" type="ORF">J2Z71_000187</name>
</gene>
<dbReference type="InterPro" id="IPR006162">
    <property type="entry name" value="Ppantetheine_attach_site"/>
</dbReference>
<dbReference type="InterPro" id="IPR036736">
    <property type="entry name" value="ACP-like_sf"/>
</dbReference>
<protein>
    <recommendedName>
        <fullName evidence="7 8">Acyl carrier protein</fullName>
        <shortName evidence="7">ACP</shortName>
    </recommendedName>
</protein>
<evidence type="ECO:0000256" key="4">
    <source>
        <dbReference type="ARBA" id="ARBA00022832"/>
    </source>
</evidence>
<dbReference type="SUPFAM" id="SSF47336">
    <property type="entry name" value="ACP-like"/>
    <property type="match status" value="1"/>
</dbReference>
<dbReference type="InterPro" id="IPR009081">
    <property type="entry name" value="PP-bd_ACP"/>
</dbReference>
<feature type="modified residue" description="O-(pantetheine 4'-phosphoryl)serine" evidence="7">
    <location>
        <position position="35"/>
    </location>
</feature>
<keyword evidence="1 7" id="KW-0596">Phosphopantetheine</keyword>
<name>A0ABS4KA63_9FIRM</name>
<dbReference type="PROSITE" id="PS50075">
    <property type="entry name" value="CARRIER"/>
    <property type="match status" value="1"/>
</dbReference>
<comment type="PTM">
    <text evidence="7">4'-phosphopantetheine is transferred from CoA to a specific serine of apo-ACP by AcpS. This modification is essential for activity because fatty acids are bound in thioester linkage to the sulfhydryl of the prosthetic group.</text>
</comment>
<organism evidence="11 12">
    <name type="scientific">Peptoniphilus stercorisuis</name>
    <dbReference type="NCBI Taxonomy" id="1436965"/>
    <lineage>
        <taxon>Bacteria</taxon>
        <taxon>Bacillati</taxon>
        <taxon>Bacillota</taxon>
        <taxon>Tissierellia</taxon>
        <taxon>Tissierellales</taxon>
        <taxon>Peptoniphilaceae</taxon>
        <taxon>Peptoniphilus</taxon>
    </lineage>
</organism>
<evidence type="ECO:0000313" key="11">
    <source>
        <dbReference type="EMBL" id="MBP2024671.1"/>
    </source>
</evidence>
<evidence type="ECO:0000259" key="10">
    <source>
        <dbReference type="PROSITE" id="PS50075"/>
    </source>
</evidence>
<evidence type="ECO:0000256" key="3">
    <source>
        <dbReference type="ARBA" id="ARBA00022553"/>
    </source>
</evidence>
<reference evidence="11 12" key="1">
    <citation type="submission" date="2021-03" db="EMBL/GenBank/DDBJ databases">
        <title>Genomic Encyclopedia of Type Strains, Phase IV (KMG-IV): sequencing the most valuable type-strain genomes for metagenomic binning, comparative biology and taxonomic classification.</title>
        <authorList>
            <person name="Goeker M."/>
        </authorList>
    </citation>
    <scope>NUCLEOTIDE SEQUENCE [LARGE SCALE GENOMIC DNA]</scope>
    <source>
        <strain evidence="11 12">DSM 27563</strain>
    </source>
</reference>
<keyword evidence="12" id="KW-1185">Reference proteome</keyword>
<dbReference type="NCBIfam" id="TIGR00517">
    <property type="entry name" value="acyl_carrier"/>
    <property type="match status" value="1"/>
</dbReference>
<keyword evidence="3 7" id="KW-0597">Phosphoprotein</keyword>
<evidence type="ECO:0000256" key="7">
    <source>
        <dbReference type="HAMAP-Rule" id="MF_01217"/>
    </source>
</evidence>
<comment type="subcellular location">
    <subcellularLocation>
        <location evidence="7">Cytoplasm</location>
    </subcellularLocation>
</comment>
<keyword evidence="5 7" id="KW-0443">Lipid metabolism</keyword>
<evidence type="ECO:0000313" key="12">
    <source>
        <dbReference type="Proteomes" id="UP001519306"/>
    </source>
</evidence>
<proteinExistence type="inferred from homology"/>
<comment type="function">
    <text evidence="7 9">Carrier of the growing fatty acid chain in fatty acid biosynthesis.</text>
</comment>
<dbReference type="Gene3D" id="1.10.1200.10">
    <property type="entry name" value="ACP-like"/>
    <property type="match status" value="1"/>
</dbReference>
<dbReference type="HAMAP" id="MF_01217">
    <property type="entry name" value="Acyl_carrier"/>
    <property type="match status" value="1"/>
</dbReference>
<dbReference type="NCBIfam" id="NF002148">
    <property type="entry name" value="PRK00982.1-2"/>
    <property type="match status" value="1"/>
</dbReference>
<sequence length="76" mass="8734">MIFNKVKEIIVENLGCDEEEVKIDSSLIDDLGADSLDIVEMSMSFEDEFNVKIKDEDFEKIKTVKDIVDYIEKNNG</sequence>
<evidence type="ECO:0000256" key="9">
    <source>
        <dbReference type="RuleBase" id="RU003545"/>
    </source>
</evidence>
<dbReference type="PANTHER" id="PTHR20863:SF76">
    <property type="entry name" value="CARRIER DOMAIN-CONTAINING PROTEIN"/>
    <property type="match status" value="1"/>
</dbReference>
<comment type="pathway">
    <text evidence="7 9">Lipid metabolism; fatty acid biosynthesis.</text>
</comment>
<evidence type="ECO:0000256" key="5">
    <source>
        <dbReference type="ARBA" id="ARBA00023098"/>
    </source>
</evidence>
<keyword evidence="2 7" id="KW-0444">Lipid biosynthesis</keyword>
<dbReference type="PROSITE" id="PS00012">
    <property type="entry name" value="PHOSPHOPANTETHEINE"/>
    <property type="match status" value="1"/>
</dbReference>